<proteinExistence type="predicted"/>
<dbReference type="SUPFAM" id="SSF52047">
    <property type="entry name" value="RNI-like"/>
    <property type="match status" value="1"/>
</dbReference>
<gene>
    <name evidence="2" type="ORF">IZO911_LOCUS5551</name>
</gene>
<comment type="caution">
    <text evidence="2">The sequence shown here is derived from an EMBL/GenBank/DDBJ whole genome shotgun (WGS) entry which is preliminary data.</text>
</comment>
<dbReference type="EMBL" id="CAJNOE010000033">
    <property type="protein sequence ID" value="CAF0775890.1"/>
    <property type="molecule type" value="Genomic_DNA"/>
</dbReference>
<dbReference type="Proteomes" id="UP000663860">
    <property type="component" value="Unassembled WGS sequence"/>
</dbReference>
<feature type="domain" description="F-box" evidence="1">
    <location>
        <begin position="1"/>
        <end position="52"/>
    </location>
</feature>
<sequence>MNLESLANELLLDIFQYLSSANLLHAFYNLNNRFNSLLLRHSQNYDLDFQSISKDDFNTMCRHLSFISNQVTSLHLSDKHNTPGQIDQFCSFGFTLHQFVYLQSLSIYHLHSEDIMNTLLLSLPHLSLISDITFKECSFSYDETNSQTFVNILWNLPKLINCHLDIQLKPQTHFPVSTVLSSTIESLFITDINPQNSQLALLFKNTPHLRNLSIDFHLNFSNEPPVLITTSIITLNVSFFTIEDQILVNLFQIMPNLLQLTIDLPDTYIDGQIWERIIEKYLPQLKIFQFRMNDELDDDDDDKDEKEEINERVNHFQSSFWLDKYQLVVRCDYNLLSHNMIIYSLPYAFDNFYFQYPILSISTQSNDDNVSSSYNQVHRLTCKTNLSNKSSISSIIQFTQIRELCIHLPINNYFWNIIPRLERIKILDILISNEYNENYEIQLKTLFDKISNVSIVRFRNWSSINLPISPIQKISLSLSQLDLMWYKWYNLEKCTLLTQMLINTSCKILLIDVKNRKCILKIINTMNNLQSLHVRCQDDTFNHNIISAKDELIEWVQQYIPISYTITRDNYPINCIRLWIS</sequence>
<evidence type="ECO:0000313" key="3">
    <source>
        <dbReference type="Proteomes" id="UP000663860"/>
    </source>
</evidence>
<accession>A0A813R4L0</accession>
<dbReference type="PROSITE" id="PS50181">
    <property type="entry name" value="FBOX"/>
    <property type="match status" value="1"/>
</dbReference>
<reference evidence="2" key="1">
    <citation type="submission" date="2021-02" db="EMBL/GenBank/DDBJ databases">
        <authorList>
            <person name="Nowell W R."/>
        </authorList>
    </citation>
    <scope>NUCLEOTIDE SEQUENCE</scope>
</reference>
<dbReference type="InterPro" id="IPR001810">
    <property type="entry name" value="F-box_dom"/>
</dbReference>
<dbReference type="AlphaFoldDB" id="A0A813R4L0"/>
<evidence type="ECO:0000313" key="2">
    <source>
        <dbReference type="EMBL" id="CAF0775890.1"/>
    </source>
</evidence>
<protein>
    <recommendedName>
        <fullName evidence="1">F-box domain-containing protein</fullName>
    </recommendedName>
</protein>
<evidence type="ECO:0000259" key="1">
    <source>
        <dbReference type="PROSITE" id="PS50181"/>
    </source>
</evidence>
<name>A0A813R4L0_9BILA</name>
<organism evidence="2 3">
    <name type="scientific">Adineta steineri</name>
    <dbReference type="NCBI Taxonomy" id="433720"/>
    <lineage>
        <taxon>Eukaryota</taxon>
        <taxon>Metazoa</taxon>
        <taxon>Spiralia</taxon>
        <taxon>Gnathifera</taxon>
        <taxon>Rotifera</taxon>
        <taxon>Eurotatoria</taxon>
        <taxon>Bdelloidea</taxon>
        <taxon>Adinetida</taxon>
        <taxon>Adinetidae</taxon>
        <taxon>Adineta</taxon>
    </lineage>
</organism>